<protein>
    <submittedName>
        <fullName evidence="1">Uncharacterized protein</fullName>
    </submittedName>
</protein>
<gene>
    <name evidence="1" type="ORF">GRI72_02870</name>
</gene>
<organism evidence="1 2">
    <name type="scientific">Pelagerythrobacter marinus</name>
    <dbReference type="NCBI Taxonomy" id="538382"/>
    <lineage>
        <taxon>Bacteria</taxon>
        <taxon>Pseudomonadati</taxon>
        <taxon>Pseudomonadota</taxon>
        <taxon>Alphaproteobacteria</taxon>
        <taxon>Sphingomonadales</taxon>
        <taxon>Erythrobacteraceae</taxon>
        <taxon>Pelagerythrobacter</taxon>
    </lineage>
</organism>
<comment type="caution">
    <text evidence="1">The sequence shown here is derived from an EMBL/GenBank/DDBJ whole genome shotgun (WGS) entry which is preliminary data.</text>
</comment>
<proteinExistence type="predicted"/>
<dbReference type="RefSeq" id="WP_160732401.1">
    <property type="nucleotide sequence ID" value="NZ_WTYO01000001.1"/>
</dbReference>
<keyword evidence="2" id="KW-1185">Reference proteome</keyword>
<reference evidence="1 2" key="1">
    <citation type="submission" date="2019-12" db="EMBL/GenBank/DDBJ databases">
        <title>Genomic-based taxomic classification of the family Erythrobacteraceae.</title>
        <authorList>
            <person name="Xu L."/>
        </authorList>
    </citation>
    <scope>NUCLEOTIDE SEQUENCE [LARGE SCALE GENOMIC DNA]</scope>
    <source>
        <strain evidence="1 2">H32</strain>
    </source>
</reference>
<evidence type="ECO:0000313" key="1">
    <source>
        <dbReference type="EMBL" id="MXO67775.1"/>
    </source>
</evidence>
<evidence type="ECO:0000313" key="2">
    <source>
        <dbReference type="Proteomes" id="UP000444401"/>
    </source>
</evidence>
<accession>A0ABW9UW02</accession>
<dbReference type="EMBL" id="WTYO01000001">
    <property type="protein sequence ID" value="MXO67775.1"/>
    <property type="molecule type" value="Genomic_DNA"/>
</dbReference>
<dbReference type="Proteomes" id="UP000444401">
    <property type="component" value="Unassembled WGS sequence"/>
</dbReference>
<sequence>MTDDAAAEWLAVAANELEGYRAGILRIGLGEARKTCTHHGQIVPTVIKAMEEATPWRMGKPLERRLPGQVERQLPPPEVRGLIEGATRALNAA</sequence>
<name>A0ABW9UW02_9SPHN</name>